<protein>
    <submittedName>
        <fullName evidence="2">Alpha/beta hydrolase</fullName>
    </submittedName>
</protein>
<sequence length="295" mass="32080">MPSGATTVTLGRDGLELSAWHAGSPEAPLVILLHGFPDTPHTWDGLIPLLLEAGYQVIAPWLRGYTRGSAGRHARYDLMAVAADIEAWHEHLGAPPAHLIGHDWGAFAAMILAKKQPQQWLSLTLLAIPPIGGGFAPDILRLLPRQTVLSSYIPLMQSGAAPRLLARNDAAFVRRLWRRWSPDWEFTDAEFAHTAAVFTDRELGWAATRYYRSLFTVQRPATRAFHGILGAPPAALPTLALAGAHDGCMSPTLQAIMSKQAGATHAQLPRCGHFLQAERPAEVAAHLLPHLRATT</sequence>
<evidence type="ECO:0000259" key="1">
    <source>
        <dbReference type="Pfam" id="PF00561"/>
    </source>
</evidence>
<keyword evidence="2" id="KW-0378">Hydrolase</keyword>
<dbReference type="InterPro" id="IPR029058">
    <property type="entry name" value="AB_hydrolase_fold"/>
</dbReference>
<evidence type="ECO:0000313" key="2">
    <source>
        <dbReference type="EMBL" id="MBU3064541.1"/>
    </source>
</evidence>
<dbReference type="PRINTS" id="PR00412">
    <property type="entry name" value="EPOXHYDRLASE"/>
</dbReference>
<dbReference type="InterPro" id="IPR000073">
    <property type="entry name" value="AB_hydrolase_1"/>
</dbReference>
<accession>A0ABS6B552</accession>
<dbReference type="InterPro" id="IPR000639">
    <property type="entry name" value="Epox_hydrolase-like"/>
</dbReference>
<dbReference type="Pfam" id="PF00561">
    <property type="entry name" value="Abhydrolase_1"/>
    <property type="match status" value="1"/>
</dbReference>
<dbReference type="InterPro" id="IPR050266">
    <property type="entry name" value="AB_hydrolase_sf"/>
</dbReference>
<dbReference type="Gene3D" id="3.40.50.1820">
    <property type="entry name" value="alpha/beta hydrolase"/>
    <property type="match status" value="1"/>
</dbReference>
<reference evidence="2 3" key="1">
    <citation type="submission" date="2021-06" db="EMBL/GenBank/DDBJ databases">
        <title>Actinomycetes sequencing.</title>
        <authorList>
            <person name="Shan Q."/>
        </authorList>
    </citation>
    <scope>NUCLEOTIDE SEQUENCE [LARGE SCALE GENOMIC DNA]</scope>
    <source>
        <strain evidence="2 3">NEAU-G5</strain>
    </source>
</reference>
<keyword evidence="3" id="KW-1185">Reference proteome</keyword>
<dbReference type="SUPFAM" id="SSF53474">
    <property type="entry name" value="alpha/beta-Hydrolases"/>
    <property type="match status" value="1"/>
</dbReference>
<comment type="caution">
    <text evidence="2">The sequence shown here is derived from an EMBL/GenBank/DDBJ whole genome shotgun (WGS) entry which is preliminary data.</text>
</comment>
<feature type="domain" description="AB hydrolase-1" evidence="1">
    <location>
        <begin position="28"/>
        <end position="280"/>
    </location>
</feature>
<dbReference type="RefSeq" id="WP_215919816.1">
    <property type="nucleotide sequence ID" value="NZ_JAHKNI010000008.1"/>
</dbReference>
<name>A0ABS6B552_9NOCA</name>
<dbReference type="Proteomes" id="UP000733379">
    <property type="component" value="Unassembled WGS sequence"/>
</dbReference>
<evidence type="ECO:0000313" key="3">
    <source>
        <dbReference type="Proteomes" id="UP000733379"/>
    </source>
</evidence>
<proteinExistence type="predicted"/>
<gene>
    <name evidence="2" type="ORF">KO481_23785</name>
</gene>
<dbReference type="PANTHER" id="PTHR43798:SF33">
    <property type="entry name" value="HYDROLASE, PUTATIVE (AFU_ORTHOLOGUE AFUA_2G14860)-RELATED"/>
    <property type="match status" value="1"/>
</dbReference>
<dbReference type="GO" id="GO:0016787">
    <property type="term" value="F:hydrolase activity"/>
    <property type="evidence" value="ECO:0007669"/>
    <property type="project" value="UniProtKB-KW"/>
</dbReference>
<dbReference type="PANTHER" id="PTHR43798">
    <property type="entry name" value="MONOACYLGLYCEROL LIPASE"/>
    <property type="match status" value="1"/>
</dbReference>
<organism evidence="2 3">
    <name type="scientific">Nocardia albiluteola</name>
    <dbReference type="NCBI Taxonomy" id="2842303"/>
    <lineage>
        <taxon>Bacteria</taxon>
        <taxon>Bacillati</taxon>
        <taxon>Actinomycetota</taxon>
        <taxon>Actinomycetes</taxon>
        <taxon>Mycobacteriales</taxon>
        <taxon>Nocardiaceae</taxon>
        <taxon>Nocardia</taxon>
    </lineage>
</organism>
<dbReference type="EMBL" id="JAHKNI010000008">
    <property type="protein sequence ID" value="MBU3064541.1"/>
    <property type="molecule type" value="Genomic_DNA"/>
</dbReference>